<keyword evidence="3" id="KW-1185">Reference proteome</keyword>
<reference evidence="2 3" key="1">
    <citation type="submission" date="2021-05" db="EMBL/GenBank/DDBJ databases">
        <authorList>
            <person name="Zhang Z.D."/>
            <person name="Osman G."/>
        </authorList>
    </citation>
    <scope>NUCLEOTIDE SEQUENCE [LARGE SCALE GENOMIC DNA]</scope>
    <source>
        <strain evidence="2 3">KCTC 32217</strain>
    </source>
</reference>
<proteinExistence type="predicted"/>
<dbReference type="InterPro" id="IPR017853">
    <property type="entry name" value="GH"/>
</dbReference>
<evidence type="ECO:0000313" key="3">
    <source>
        <dbReference type="Proteomes" id="UP001319104"/>
    </source>
</evidence>
<feature type="chain" id="PRO_5042849400" description="Cellulase family glycosylhydrolase" evidence="1">
    <location>
        <begin position="18"/>
        <end position="852"/>
    </location>
</feature>
<protein>
    <recommendedName>
        <fullName evidence="4">Cellulase family glycosylhydrolase</fullName>
    </recommendedName>
</protein>
<accession>A0AAP2CHE9</accession>
<evidence type="ECO:0000256" key="1">
    <source>
        <dbReference type="SAM" id="SignalP"/>
    </source>
</evidence>
<dbReference type="Gene3D" id="3.20.20.80">
    <property type="entry name" value="Glycosidases"/>
    <property type="match status" value="1"/>
</dbReference>
<comment type="caution">
    <text evidence="2">The sequence shown here is derived from an EMBL/GenBank/DDBJ whole genome shotgun (WGS) entry which is preliminary data.</text>
</comment>
<feature type="signal peptide" evidence="1">
    <location>
        <begin position="1"/>
        <end position="17"/>
    </location>
</feature>
<dbReference type="RefSeq" id="WP_213945619.1">
    <property type="nucleotide sequence ID" value="NZ_JAHCMY010000006.1"/>
</dbReference>
<dbReference type="AlphaFoldDB" id="A0AAP2CHE9"/>
<evidence type="ECO:0008006" key="4">
    <source>
        <dbReference type="Google" id="ProtNLM"/>
    </source>
</evidence>
<gene>
    <name evidence="2" type="ORF">KI659_12145</name>
</gene>
<keyword evidence="1" id="KW-0732">Signal</keyword>
<evidence type="ECO:0000313" key="2">
    <source>
        <dbReference type="EMBL" id="MBS9524761.1"/>
    </source>
</evidence>
<organism evidence="2 3">
    <name type="scientific">Litoribacter ruber</name>
    <dbReference type="NCBI Taxonomy" id="702568"/>
    <lineage>
        <taxon>Bacteria</taxon>
        <taxon>Pseudomonadati</taxon>
        <taxon>Bacteroidota</taxon>
        <taxon>Cytophagia</taxon>
        <taxon>Cytophagales</taxon>
        <taxon>Cyclobacteriaceae</taxon>
        <taxon>Litoribacter</taxon>
    </lineage>
</organism>
<dbReference type="Proteomes" id="UP001319104">
    <property type="component" value="Unassembled WGS sequence"/>
</dbReference>
<sequence>MRLLLILLLLFPFGLMAQQISSTYLDESGVIRWSEDEAEVKGFGVNYTVPFAHAYRTAERWGVNQKEAIDNDLYHFTRLGFDLYRVHVWDTEISDSLGNLLGNEHLDHFDYLIHRLNELDINYVITPIAFWGNGWPEPNEDTPGFSEKYGKDECLTDPNCIKAQENYLTQFMNHTNPYTGVAYKDDPRLIAVEVSNEPHHRGEAAEVQKFVQGMVEAIRASGTEKPIFYNASHGTHFIEEYFEGGAQGGTFQWYPTGLGYKKEIPGNLLPNVNDYHIPFSEAFEKHHAGKLVYEFDAADVGRTYIYPVMARSFRTAGIQIGTHFSYDPTFMADVNTEYDTHYMNLAYTPGKAISLLISGEVFRKVPMRAEFGNYPQNLEFDDFTIDYHSDLALFNSGKKYFYTNAQEHEPKNISLLQQVAGVGNSPLIKYQGTGAYFLDRLDEDSWRLEVMPDAIWVEDPFGRNSPDKILAVINWASHSMRINLEGLGEDFSIKGINDGNTVDVTAEQKSFEIQPGTYVVQRAGSSKSWPADEDFGKGKLGDFYAPKATVEKSYLVHKSIESASLDQPLKIEVKYVAKEKPKAIKIQPGFRDPIALEEVKPYHYQAEIPADLLYEGLFEYHLIVKNKDGKNITYPAGKEGRPSDWDFYDREAYKVNITPAEYPIHLFDAKSDSEWLVRQWREGFRLVPTKHSTEFEYQMPIEQLFVEDPENLNAEPIYDYSFKHFILDAIKGRKNDLSSKNRLVLKGRSLEEKPLNLQVAFVLDDGSAYGCMVEIGAEMGEYTLDLNSVQPVKTVTLPRPYPSFLPYYFEHDLPEDFDITRVESLQFSIGPELDEDEKKASHGLGIISIRLE</sequence>
<name>A0AAP2CHE9_9BACT</name>
<dbReference type="SUPFAM" id="SSF51445">
    <property type="entry name" value="(Trans)glycosidases"/>
    <property type="match status" value="1"/>
</dbReference>
<dbReference type="EMBL" id="JAHCMY010000006">
    <property type="protein sequence ID" value="MBS9524761.1"/>
    <property type="molecule type" value="Genomic_DNA"/>
</dbReference>